<organism evidence="2 3">
    <name type="scientific">Trypanosoma cruzi</name>
    <dbReference type="NCBI Taxonomy" id="5693"/>
    <lineage>
        <taxon>Eukaryota</taxon>
        <taxon>Discoba</taxon>
        <taxon>Euglenozoa</taxon>
        <taxon>Kinetoplastea</taxon>
        <taxon>Metakinetoplastina</taxon>
        <taxon>Trypanosomatida</taxon>
        <taxon>Trypanosomatidae</taxon>
        <taxon>Trypanosoma</taxon>
        <taxon>Schizotrypanum</taxon>
    </lineage>
</organism>
<comment type="caution">
    <text evidence="2">The sequence shown here is derived from an EMBL/GenBank/DDBJ whole genome shotgun (WGS) entry which is preliminary data.</text>
</comment>
<proteinExistence type="predicted"/>
<keyword evidence="1" id="KW-0175">Coiled coil</keyword>
<dbReference type="VEuPathDB" id="TriTrypDB:TCSYLVIO_004794"/>
<evidence type="ECO:0000313" key="3">
    <source>
        <dbReference type="Proteomes" id="UP000246121"/>
    </source>
</evidence>
<evidence type="ECO:0000313" key="2">
    <source>
        <dbReference type="EMBL" id="PWU97862.1"/>
    </source>
</evidence>
<dbReference type="VEuPathDB" id="TriTrypDB:TcCLB.508307.10"/>
<dbReference type="VEuPathDB" id="TriTrypDB:TcG_00408"/>
<dbReference type="VEuPathDB" id="TriTrypDB:TCDM_02854"/>
<dbReference type="EMBL" id="PRFA01000014">
    <property type="protein sequence ID" value="PWU97862.1"/>
    <property type="molecule type" value="Genomic_DNA"/>
</dbReference>
<sequence length="488" mass="55081">MDMSITVQLVFAPTGCQFPVEVKHSRTSPVFTSSSLASSSQWGVAHSSKIFVSDIVSCVHSCRLTPLRNADTEGNVKIFVELFDYDTLRPLLTNEPVLEGQKLLLFVPTIVADSLAEHLLHQWRLTAADNQILHTDEEERWKNLRQAVLALNIPLKLHQDLMEKELKTSIQLLEITNSQLNDAKENVPRVLESMKEVKLFYDPEVPLTSLAERSHLDAAVQMGESKLREAAKILDSAQSMAPAVMEAIKAEAQASNDVEKTSAWKMFFPSIKDGREESSVTALMYEVDRKVQVVRSIVEEVAKITKRLKRCQHYASAVLGHVVEPHKKLCLLPEGMEAAREVVHRRIILRRAIRRVLVPLEVEYHATERIIHKFAEKWSQWLPDSLYRGVSTPLPPLYPPDDFIAKDMDHLFLDIEDDETEKLLAAIDAMSSSAPQESQVTEKRLQQMEAKLQRCKAVLESAQKEKAELEEALKRMGTSSSSTTHPPS</sequence>
<dbReference type="VEuPathDB" id="TriTrypDB:ECC02_000618"/>
<protein>
    <submittedName>
        <fullName evidence="2">Uncharacterized protein</fullName>
    </submittedName>
</protein>
<feature type="coiled-coil region" evidence="1">
    <location>
        <begin position="438"/>
        <end position="479"/>
    </location>
</feature>
<dbReference type="VEuPathDB" id="TriTrypDB:TcCLB.511629.20"/>
<dbReference type="VEuPathDB" id="TriTrypDB:BCY84_11145"/>
<evidence type="ECO:0000256" key="1">
    <source>
        <dbReference type="SAM" id="Coils"/>
    </source>
</evidence>
<accession>A0A2V2VR07</accession>
<reference evidence="2 3" key="1">
    <citation type="journal article" date="2018" name="Microb. Genom.">
        <title>Expanding an expanded genome: long-read sequencing of Trypanosoma cruzi.</title>
        <authorList>
            <person name="Berna L."/>
            <person name="Rodriguez M."/>
            <person name="Chiribao M.L."/>
            <person name="Parodi-Talice A."/>
            <person name="Pita S."/>
            <person name="Rijo G."/>
            <person name="Alvarez-Valin F."/>
            <person name="Robello C."/>
        </authorList>
    </citation>
    <scope>NUCLEOTIDE SEQUENCE [LARGE SCALE GENOMIC DNA]</scope>
    <source>
        <strain evidence="2 3">Dm28c</strain>
    </source>
</reference>
<dbReference type="VEuPathDB" id="TriTrypDB:C4B63_14g222"/>
<gene>
    <name evidence="2" type="ORF">C4B63_14g222</name>
</gene>
<dbReference type="AlphaFoldDB" id="A0A2V2VR07"/>
<dbReference type="VEuPathDB" id="TriTrypDB:TcBrA4_0014450"/>
<dbReference type="VEuPathDB" id="TriTrypDB:TcCL_NonESM09688"/>
<name>A0A2V2VR07_TRYCR</name>
<dbReference type="VEuPathDB" id="TriTrypDB:C3747_19g199"/>
<dbReference type="VEuPathDB" id="TriTrypDB:Tc_MARK_3537"/>
<dbReference type="Proteomes" id="UP000246121">
    <property type="component" value="Unassembled WGS sequence"/>
</dbReference>